<protein>
    <submittedName>
        <fullName evidence="1">Uncharacterized protein</fullName>
    </submittedName>
</protein>
<dbReference type="EMBL" id="MGJP01000002">
    <property type="protein sequence ID" value="OGN10757.1"/>
    <property type="molecule type" value="Genomic_DNA"/>
</dbReference>
<name>A0A1F8FC97_9BACT</name>
<dbReference type="Proteomes" id="UP000177167">
    <property type="component" value="Unassembled WGS sequence"/>
</dbReference>
<accession>A0A1F8FC97</accession>
<dbReference type="AlphaFoldDB" id="A0A1F8FC97"/>
<comment type="caution">
    <text evidence="1">The sequence shown here is derived from an EMBL/GenBank/DDBJ whole genome shotgun (WGS) entry which is preliminary data.</text>
</comment>
<evidence type="ECO:0000313" key="1">
    <source>
        <dbReference type="EMBL" id="OGN10757.1"/>
    </source>
</evidence>
<evidence type="ECO:0000313" key="2">
    <source>
        <dbReference type="Proteomes" id="UP000177167"/>
    </source>
</evidence>
<reference evidence="1 2" key="1">
    <citation type="journal article" date="2016" name="Nat. Commun.">
        <title>Thousands of microbial genomes shed light on interconnected biogeochemical processes in an aquifer system.</title>
        <authorList>
            <person name="Anantharaman K."/>
            <person name="Brown C.T."/>
            <person name="Hug L.A."/>
            <person name="Sharon I."/>
            <person name="Castelle C.J."/>
            <person name="Probst A.J."/>
            <person name="Thomas B.C."/>
            <person name="Singh A."/>
            <person name="Wilkins M.J."/>
            <person name="Karaoz U."/>
            <person name="Brodie E.L."/>
            <person name="Williams K.H."/>
            <person name="Hubbard S.S."/>
            <person name="Banfield J.F."/>
        </authorList>
    </citation>
    <scope>NUCLEOTIDE SEQUENCE [LARGE SCALE GENOMIC DNA]</scope>
</reference>
<gene>
    <name evidence="1" type="ORF">A3J46_01910</name>
</gene>
<proteinExistence type="predicted"/>
<organism evidence="1 2">
    <name type="scientific">Candidatus Yanofskybacteria bacterium RIFCSPHIGHO2_02_FULL_41_11</name>
    <dbReference type="NCBI Taxonomy" id="1802675"/>
    <lineage>
        <taxon>Bacteria</taxon>
        <taxon>Candidatus Yanofskyibacteriota</taxon>
    </lineage>
</organism>
<sequence length="74" mass="8405">MIAKAKATKAALAKEQGIARSSLYYQPKMPLKDWHLKNQIELALKEHNGYLPKYKRLRNESGSWLVLISPLPAS</sequence>